<protein>
    <submittedName>
        <fullName evidence="1">Uncharacterized protein</fullName>
    </submittedName>
</protein>
<proteinExistence type="predicted"/>
<evidence type="ECO:0000313" key="2">
    <source>
        <dbReference type="Proteomes" id="UP001056120"/>
    </source>
</evidence>
<comment type="caution">
    <text evidence="1">The sequence shown here is derived from an EMBL/GenBank/DDBJ whole genome shotgun (WGS) entry which is preliminary data.</text>
</comment>
<name>A0ACB9JMB8_9ASTR</name>
<reference evidence="1 2" key="2">
    <citation type="journal article" date="2022" name="Mol. Ecol. Resour.">
        <title>The genomes of chicory, endive, great burdock and yacon provide insights into Asteraceae paleo-polyploidization history and plant inulin production.</title>
        <authorList>
            <person name="Fan W."/>
            <person name="Wang S."/>
            <person name="Wang H."/>
            <person name="Wang A."/>
            <person name="Jiang F."/>
            <person name="Liu H."/>
            <person name="Zhao H."/>
            <person name="Xu D."/>
            <person name="Zhang Y."/>
        </authorList>
    </citation>
    <scope>NUCLEOTIDE SEQUENCE [LARGE SCALE GENOMIC DNA]</scope>
    <source>
        <strain evidence="2">cv. Yunnan</strain>
        <tissue evidence="1">Leaves</tissue>
    </source>
</reference>
<evidence type="ECO:0000313" key="1">
    <source>
        <dbReference type="EMBL" id="KAI3821286.1"/>
    </source>
</evidence>
<gene>
    <name evidence="1" type="ORF">L1987_08850</name>
</gene>
<accession>A0ACB9JMB8</accession>
<dbReference type="EMBL" id="CM042020">
    <property type="protein sequence ID" value="KAI3821286.1"/>
    <property type="molecule type" value="Genomic_DNA"/>
</dbReference>
<reference evidence="2" key="1">
    <citation type="journal article" date="2022" name="Mol. Ecol. Resour.">
        <title>The genomes of chicory, endive, great burdock and yacon provide insights into Asteraceae palaeo-polyploidization history and plant inulin production.</title>
        <authorList>
            <person name="Fan W."/>
            <person name="Wang S."/>
            <person name="Wang H."/>
            <person name="Wang A."/>
            <person name="Jiang F."/>
            <person name="Liu H."/>
            <person name="Zhao H."/>
            <person name="Xu D."/>
            <person name="Zhang Y."/>
        </authorList>
    </citation>
    <scope>NUCLEOTIDE SEQUENCE [LARGE SCALE GENOMIC DNA]</scope>
    <source>
        <strain evidence="2">cv. Yunnan</strain>
    </source>
</reference>
<organism evidence="1 2">
    <name type="scientific">Smallanthus sonchifolius</name>
    <dbReference type="NCBI Taxonomy" id="185202"/>
    <lineage>
        <taxon>Eukaryota</taxon>
        <taxon>Viridiplantae</taxon>
        <taxon>Streptophyta</taxon>
        <taxon>Embryophyta</taxon>
        <taxon>Tracheophyta</taxon>
        <taxon>Spermatophyta</taxon>
        <taxon>Magnoliopsida</taxon>
        <taxon>eudicotyledons</taxon>
        <taxon>Gunneridae</taxon>
        <taxon>Pentapetalae</taxon>
        <taxon>asterids</taxon>
        <taxon>campanulids</taxon>
        <taxon>Asterales</taxon>
        <taxon>Asteraceae</taxon>
        <taxon>Asteroideae</taxon>
        <taxon>Heliantheae alliance</taxon>
        <taxon>Millerieae</taxon>
        <taxon>Smallanthus</taxon>
    </lineage>
</organism>
<dbReference type="Proteomes" id="UP001056120">
    <property type="component" value="Linkage Group LG03"/>
</dbReference>
<keyword evidence="2" id="KW-1185">Reference proteome</keyword>
<sequence>MIVVCAKKYLQNTGKDKLQSGKKVGFDKAKLRCYNYQQLVHFARECPKEKKKKVEGNGVKLIELIDEDDKSKKAPTALMSKQLGFMKEAVSESDVPESALKANDKGKSATSDSEDISESYTNMFLIAENDKLKKVNKETKQNEVTYTRKLKALLKDNMTFKEYLDKKDVLIEDLTEKLIDAQSDLVKEMVLISKWATNTGHFGGEIVIVNCTIDSDCSDSDCMFEVSSTSTFFDKVVHTARDYVPIHKAQFVVEDILLDDHGNPLIKEYDLSHEQPKKNDYIAPENHILMSDQESKTFVTIIIKAPTKIQT</sequence>